<keyword evidence="1" id="KW-0472">Membrane</keyword>
<keyword evidence="1" id="KW-0812">Transmembrane</keyword>
<dbReference type="EMBL" id="LAZR01007153">
    <property type="protein sequence ID" value="KKM87098.1"/>
    <property type="molecule type" value="Genomic_DNA"/>
</dbReference>
<dbReference type="AlphaFoldDB" id="A0A0F9KZJ0"/>
<accession>A0A0F9KZJ0</accession>
<evidence type="ECO:0000313" key="2">
    <source>
        <dbReference type="EMBL" id="KKM87098.1"/>
    </source>
</evidence>
<feature type="transmembrane region" description="Helical" evidence="1">
    <location>
        <begin position="12"/>
        <end position="32"/>
    </location>
</feature>
<keyword evidence="1" id="KW-1133">Transmembrane helix</keyword>
<evidence type="ECO:0000256" key="1">
    <source>
        <dbReference type="SAM" id="Phobius"/>
    </source>
</evidence>
<comment type="caution">
    <text evidence="2">The sequence shown here is derived from an EMBL/GenBank/DDBJ whole genome shotgun (WGS) entry which is preliminary data.</text>
</comment>
<feature type="transmembrane region" description="Helical" evidence="1">
    <location>
        <begin position="38"/>
        <end position="60"/>
    </location>
</feature>
<proteinExistence type="predicted"/>
<sequence length="66" mass="7877">MIKLNKNWKETIERMLIALFVINIAMIFNYMIWSNTQWIIVFIFITQIILNIVVIISGILSKYLND</sequence>
<name>A0A0F9KZJ0_9ZZZZ</name>
<organism evidence="2">
    <name type="scientific">marine sediment metagenome</name>
    <dbReference type="NCBI Taxonomy" id="412755"/>
    <lineage>
        <taxon>unclassified sequences</taxon>
        <taxon>metagenomes</taxon>
        <taxon>ecological metagenomes</taxon>
    </lineage>
</organism>
<gene>
    <name evidence="2" type="ORF">LCGC14_1272350</name>
</gene>
<reference evidence="2" key="1">
    <citation type="journal article" date="2015" name="Nature">
        <title>Complex archaea that bridge the gap between prokaryotes and eukaryotes.</title>
        <authorList>
            <person name="Spang A."/>
            <person name="Saw J.H."/>
            <person name="Jorgensen S.L."/>
            <person name="Zaremba-Niedzwiedzka K."/>
            <person name="Martijn J."/>
            <person name="Lind A.E."/>
            <person name="van Eijk R."/>
            <person name="Schleper C."/>
            <person name="Guy L."/>
            <person name="Ettema T.J."/>
        </authorList>
    </citation>
    <scope>NUCLEOTIDE SEQUENCE</scope>
</reference>
<protein>
    <submittedName>
        <fullName evidence="2">Uncharacterized protein</fullName>
    </submittedName>
</protein>